<evidence type="ECO:0000256" key="3">
    <source>
        <dbReference type="ARBA" id="ARBA00022833"/>
    </source>
</evidence>
<dbReference type="PANTHER" id="PTHR24082:SF283">
    <property type="entry name" value="NUCLEAR HORMONE RECEPTOR HR96"/>
    <property type="match status" value="1"/>
</dbReference>
<dbReference type="InterPro" id="IPR000536">
    <property type="entry name" value="Nucl_hrmn_rcpt_lig-bd"/>
</dbReference>
<dbReference type="Proteomes" id="UP000663832">
    <property type="component" value="Unassembled WGS sequence"/>
</dbReference>
<sequence>MMTTHGKMLIITSDEDLIRQAFQKKNTNTQVIQLDNNKPITSINNNDNNYMNNIDFLKELSELNSKNDQIFKRALDSPHHNQSKQVKLSKKSLNLNCAICGDHAIGFNYDVLSCASCKAFFLRNANLNSRRLRCVTGEGKCSVTHEMQRKCPRCRLDRCLNVGMRKDYLLTEEEKQRRKKPIKDKRTISSTRSSTAEFINSASTQYLPVSEDVPQILNDTDRLLVDIDQVDKNMFDNRNFDLNQVKDVLLETLSVEDWISIENVRTAFLSVFENAHADCACNNISDRTNALISWSQFVSKISLNLIKYFRQIDEFENLHNDDRFLLIKYNLHSILPIFKCFIYKPNNDCCSFDNNAAADKQRRFFMLFGDSYGIRNGFINLVHSLVKLTGQDPTLLSLLMLIVLFTPGLSMNIEEPLLKDPLAVHRAQNNYTQLLWNYLISKQGESQACKHFIQLLSAMFQIRSVSKNSQEFIRYQMISSNVVDQIAPVMQSVLHIS</sequence>
<feature type="domain" description="NR LBD" evidence="11">
    <location>
        <begin position="256"/>
        <end position="495"/>
    </location>
</feature>
<dbReference type="SUPFAM" id="SSF57716">
    <property type="entry name" value="Glucocorticoid receptor-like (DNA-binding domain)"/>
    <property type="match status" value="1"/>
</dbReference>
<dbReference type="InterPro" id="IPR050234">
    <property type="entry name" value="Nuclear_hormone_rcpt_NR1"/>
</dbReference>
<evidence type="ECO:0000313" key="15">
    <source>
        <dbReference type="Proteomes" id="UP000663877"/>
    </source>
</evidence>
<protein>
    <submittedName>
        <fullName evidence="12">Uncharacterized protein</fullName>
    </submittedName>
</protein>
<dbReference type="Proteomes" id="UP000663877">
    <property type="component" value="Unassembled WGS sequence"/>
</dbReference>
<dbReference type="Pfam" id="PF00105">
    <property type="entry name" value="zf-C4"/>
    <property type="match status" value="1"/>
</dbReference>
<keyword evidence="14" id="KW-1185">Reference proteome</keyword>
<dbReference type="Gene3D" id="3.30.50.10">
    <property type="entry name" value="Erythroid Transcription Factor GATA-1, subunit A"/>
    <property type="match status" value="1"/>
</dbReference>
<dbReference type="PANTHER" id="PTHR24082">
    <property type="entry name" value="NUCLEAR HORMONE RECEPTOR"/>
    <property type="match status" value="1"/>
</dbReference>
<evidence type="ECO:0000259" key="11">
    <source>
        <dbReference type="PROSITE" id="PS51843"/>
    </source>
</evidence>
<keyword evidence="3 9" id="KW-0862">Zinc</keyword>
<dbReference type="GO" id="GO:0005634">
    <property type="term" value="C:nucleus"/>
    <property type="evidence" value="ECO:0007669"/>
    <property type="project" value="UniProtKB-SubCell"/>
</dbReference>
<dbReference type="PROSITE" id="PS51843">
    <property type="entry name" value="NR_LBD"/>
    <property type="match status" value="1"/>
</dbReference>
<dbReference type="PROSITE" id="PS00031">
    <property type="entry name" value="NUCLEAR_REC_DBD_1"/>
    <property type="match status" value="1"/>
</dbReference>
<dbReference type="GO" id="GO:0030154">
    <property type="term" value="P:cell differentiation"/>
    <property type="evidence" value="ECO:0007669"/>
    <property type="project" value="TreeGrafter"/>
</dbReference>
<dbReference type="AlphaFoldDB" id="A0A815XYN3"/>
<comment type="similarity">
    <text evidence="9">Belongs to the nuclear hormone receptor family.</text>
</comment>
<dbReference type="PRINTS" id="PR00398">
    <property type="entry name" value="STRDHORMONER"/>
</dbReference>
<dbReference type="InterPro" id="IPR035500">
    <property type="entry name" value="NHR-like_dom_sf"/>
</dbReference>
<comment type="caution">
    <text evidence="12">The sequence shown here is derived from an EMBL/GenBank/DDBJ whole genome shotgun (WGS) entry which is preliminary data.</text>
</comment>
<dbReference type="GO" id="GO:0000978">
    <property type="term" value="F:RNA polymerase II cis-regulatory region sequence-specific DNA binding"/>
    <property type="evidence" value="ECO:0007669"/>
    <property type="project" value="TreeGrafter"/>
</dbReference>
<dbReference type="GO" id="GO:0000122">
    <property type="term" value="P:negative regulation of transcription by RNA polymerase II"/>
    <property type="evidence" value="ECO:0007669"/>
    <property type="project" value="TreeGrafter"/>
</dbReference>
<keyword evidence="5 9" id="KW-0238">DNA-binding</keyword>
<dbReference type="Pfam" id="PF00104">
    <property type="entry name" value="Hormone_recep"/>
    <property type="match status" value="1"/>
</dbReference>
<evidence type="ECO:0000256" key="7">
    <source>
        <dbReference type="ARBA" id="ARBA00023170"/>
    </source>
</evidence>
<dbReference type="SUPFAM" id="SSF48508">
    <property type="entry name" value="Nuclear receptor ligand-binding domain"/>
    <property type="match status" value="1"/>
</dbReference>
<dbReference type="GO" id="GO:0008270">
    <property type="term" value="F:zinc ion binding"/>
    <property type="evidence" value="ECO:0007669"/>
    <property type="project" value="UniProtKB-KW"/>
</dbReference>
<dbReference type="SMART" id="SM00399">
    <property type="entry name" value="ZnF_C4"/>
    <property type="match status" value="1"/>
</dbReference>
<dbReference type="EMBL" id="CAJNOI010005336">
    <property type="protein sequence ID" value="CAF1563737.1"/>
    <property type="molecule type" value="Genomic_DNA"/>
</dbReference>
<dbReference type="EMBL" id="CAJNOM010005741">
    <property type="protein sequence ID" value="CAF1665840.1"/>
    <property type="molecule type" value="Genomic_DNA"/>
</dbReference>
<dbReference type="InterPro" id="IPR013088">
    <property type="entry name" value="Znf_NHR/GATA"/>
</dbReference>
<gene>
    <name evidence="12" type="ORF">BJG266_LOCUS47167</name>
    <name evidence="13" type="ORF">QVE165_LOCUS64203</name>
</gene>
<name>A0A815XYN3_9BILA</name>
<dbReference type="GO" id="GO:0004879">
    <property type="term" value="F:nuclear receptor activity"/>
    <property type="evidence" value="ECO:0007669"/>
    <property type="project" value="TreeGrafter"/>
</dbReference>
<evidence type="ECO:0000259" key="10">
    <source>
        <dbReference type="PROSITE" id="PS51030"/>
    </source>
</evidence>
<comment type="subcellular location">
    <subcellularLocation>
        <location evidence="9">Nucleus</location>
    </subcellularLocation>
</comment>
<keyword evidence="6 9" id="KW-0804">Transcription</keyword>
<proteinExistence type="inferred from homology"/>
<organism evidence="12 15">
    <name type="scientific">Adineta steineri</name>
    <dbReference type="NCBI Taxonomy" id="433720"/>
    <lineage>
        <taxon>Eukaryota</taxon>
        <taxon>Metazoa</taxon>
        <taxon>Spiralia</taxon>
        <taxon>Gnathifera</taxon>
        <taxon>Rotifera</taxon>
        <taxon>Eurotatoria</taxon>
        <taxon>Bdelloidea</taxon>
        <taxon>Adinetida</taxon>
        <taxon>Adinetidae</taxon>
        <taxon>Adineta</taxon>
    </lineage>
</organism>
<dbReference type="OrthoDB" id="10059947at2759"/>
<dbReference type="InterPro" id="IPR001723">
    <property type="entry name" value="Nuclear_hrmn_rcpt"/>
</dbReference>
<evidence type="ECO:0000313" key="14">
    <source>
        <dbReference type="Proteomes" id="UP000663832"/>
    </source>
</evidence>
<dbReference type="Gene3D" id="1.10.565.10">
    <property type="entry name" value="Retinoid X Receptor"/>
    <property type="match status" value="1"/>
</dbReference>
<dbReference type="GO" id="GO:0045944">
    <property type="term" value="P:positive regulation of transcription by RNA polymerase II"/>
    <property type="evidence" value="ECO:0007669"/>
    <property type="project" value="TreeGrafter"/>
</dbReference>
<evidence type="ECO:0000256" key="1">
    <source>
        <dbReference type="ARBA" id="ARBA00022723"/>
    </source>
</evidence>
<dbReference type="InterPro" id="IPR001628">
    <property type="entry name" value="Znf_hrmn_rcpt"/>
</dbReference>
<dbReference type="PRINTS" id="PR00047">
    <property type="entry name" value="STROIDFINGER"/>
</dbReference>
<keyword evidence="2 9" id="KW-0863">Zinc-finger</keyword>
<evidence type="ECO:0000256" key="5">
    <source>
        <dbReference type="ARBA" id="ARBA00023125"/>
    </source>
</evidence>
<keyword evidence="4 9" id="KW-0805">Transcription regulation</keyword>
<feature type="domain" description="Nuclear receptor" evidence="10">
    <location>
        <begin position="94"/>
        <end position="171"/>
    </location>
</feature>
<evidence type="ECO:0000313" key="12">
    <source>
        <dbReference type="EMBL" id="CAF1563737.1"/>
    </source>
</evidence>
<evidence type="ECO:0000256" key="9">
    <source>
        <dbReference type="RuleBase" id="RU004334"/>
    </source>
</evidence>
<evidence type="ECO:0000256" key="4">
    <source>
        <dbReference type="ARBA" id="ARBA00023015"/>
    </source>
</evidence>
<keyword evidence="1 9" id="KW-0479">Metal-binding</keyword>
<keyword evidence="7 9" id="KW-0675">Receptor</keyword>
<reference evidence="12" key="1">
    <citation type="submission" date="2021-02" db="EMBL/GenBank/DDBJ databases">
        <authorList>
            <person name="Nowell W R."/>
        </authorList>
    </citation>
    <scope>NUCLEOTIDE SEQUENCE</scope>
</reference>
<accession>A0A815XYN3</accession>
<evidence type="ECO:0000256" key="2">
    <source>
        <dbReference type="ARBA" id="ARBA00022771"/>
    </source>
</evidence>
<dbReference type="SMART" id="SM00430">
    <property type="entry name" value="HOLI"/>
    <property type="match status" value="1"/>
</dbReference>
<dbReference type="PROSITE" id="PS51030">
    <property type="entry name" value="NUCLEAR_REC_DBD_2"/>
    <property type="match status" value="1"/>
</dbReference>
<evidence type="ECO:0000256" key="8">
    <source>
        <dbReference type="ARBA" id="ARBA00023242"/>
    </source>
</evidence>
<evidence type="ECO:0000256" key="6">
    <source>
        <dbReference type="ARBA" id="ARBA00023163"/>
    </source>
</evidence>
<evidence type="ECO:0000313" key="13">
    <source>
        <dbReference type="EMBL" id="CAF1665840.1"/>
    </source>
</evidence>
<keyword evidence="8 9" id="KW-0539">Nucleus</keyword>